<evidence type="ECO:0000313" key="2">
    <source>
        <dbReference type="Proteomes" id="UP000247409"/>
    </source>
</evidence>
<protein>
    <submittedName>
        <fullName evidence="1">Uncharacterized protein</fullName>
    </submittedName>
</protein>
<comment type="caution">
    <text evidence="1">The sequence shown here is derived from an EMBL/GenBank/DDBJ whole genome shotgun (WGS) entry which is preliminary data.</text>
</comment>
<reference evidence="1 2" key="1">
    <citation type="journal article" date="2018" name="Mol. Biol. Evol.">
        <title>Analysis of the draft genome of the red seaweed Gracilariopsis chorda provides insights into genome size evolution in Rhodophyta.</title>
        <authorList>
            <person name="Lee J."/>
            <person name="Yang E.C."/>
            <person name="Graf L."/>
            <person name="Yang J.H."/>
            <person name="Qiu H."/>
            <person name="Zel Zion U."/>
            <person name="Chan C.X."/>
            <person name="Stephens T.G."/>
            <person name="Weber A.P.M."/>
            <person name="Boo G.H."/>
            <person name="Boo S.M."/>
            <person name="Kim K.M."/>
            <person name="Shin Y."/>
            <person name="Jung M."/>
            <person name="Lee S.J."/>
            <person name="Yim H.S."/>
            <person name="Lee J.H."/>
            <person name="Bhattacharya D."/>
            <person name="Yoon H.S."/>
        </authorList>
    </citation>
    <scope>NUCLEOTIDE SEQUENCE [LARGE SCALE GENOMIC DNA]</scope>
    <source>
        <strain evidence="1 2">SKKU-2015</strain>
        <tissue evidence="1">Whole body</tissue>
    </source>
</reference>
<dbReference type="OrthoDB" id="10571345at2759"/>
<keyword evidence="2" id="KW-1185">Reference proteome</keyword>
<dbReference type="AlphaFoldDB" id="A0A2V3IGH6"/>
<accession>A0A2V3IGH6</accession>
<name>A0A2V3IGH6_9FLOR</name>
<gene>
    <name evidence="1" type="ORF">BWQ96_09097</name>
</gene>
<dbReference type="EMBL" id="NBIV01000229">
    <property type="protein sequence ID" value="PXF41181.1"/>
    <property type="molecule type" value="Genomic_DNA"/>
</dbReference>
<evidence type="ECO:0000313" key="1">
    <source>
        <dbReference type="EMBL" id="PXF41181.1"/>
    </source>
</evidence>
<proteinExistence type="predicted"/>
<organism evidence="1 2">
    <name type="scientific">Gracilariopsis chorda</name>
    <dbReference type="NCBI Taxonomy" id="448386"/>
    <lineage>
        <taxon>Eukaryota</taxon>
        <taxon>Rhodophyta</taxon>
        <taxon>Florideophyceae</taxon>
        <taxon>Rhodymeniophycidae</taxon>
        <taxon>Gracilariales</taxon>
        <taxon>Gracilariaceae</taxon>
        <taxon>Gracilariopsis</taxon>
    </lineage>
</organism>
<sequence>MVYMMDKEHDRSIEDVINHVHVHSSGFLDTTYGVVRISDTALGLLKLRDLGKKQQRNVKDVKGVEEAQMVAVEKEKRRLARLEFDHLAEVRRVTRYGDGYQAP</sequence>
<dbReference type="Proteomes" id="UP000247409">
    <property type="component" value="Unassembled WGS sequence"/>
</dbReference>